<dbReference type="GO" id="GO:0006897">
    <property type="term" value="P:endocytosis"/>
    <property type="evidence" value="ECO:0007669"/>
    <property type="project" value="TreeGrafter"/>
</dbReference>
<proteinExistence type="inferred from homology"/>
<keyword evidence="5" id="KW-0968">Cytoplasmic vesicle</keyword>
<dbReference type="Pfam" id="PF01417">
    <property type="entry name" value="ENTH"/>
    <property type="match status" value="1"/>
</dbReference>
<dbReference type="SUPFAM" id="SSF48464">
    <property type="entry name" value="ENTH/VHS domain"/>
    <property type="match status" value="1"/>
</dbReference>
<evidence type="ECO:0000313" key="8">
    <source>
        <dbReference type="EMBL" id="MCL7030273.1"/>
    </source>
</evidence>
<name>A0AA41VA41_PAPNU</name>
<feature type="compositionally biased region" description="Basic residues" evidence="6">
    <location>
        <begin position="238"/>
        <end position="247"/>
    </location>
</feature>
<gene>
    <name evidence="8" type="ORF">MKW94_023075</name>
</gene>
<dbReference type="PANTHER" id="PTHR12276:SF45">
    <property type="entry name" value="CLATHRIN INTERACTOR 1"/>
    <property type="match status" value="1"/>
</dbReference>
<feature type="domain" description="ENTH" evidence="7">
    <location>
        <begin position="20"/>
        <end position="152"/>
    </location>
</feature>
<evidence type="ECO:0000313" key="9">
    <source>
        <dbReference type="Proteomes" id="UP001177140"/>
    </source>
</evidence>
<feature type="compositionally biased region" description="Low complexity" evidence="6">
    <location>
        <begin position="290"/>
        <end position="304"/>
    </location>
</feature>
<dbReference type="GO" id="GO:0005543">
    <property type="term" value="F:phospholipid binding"/>
    <property type="evidence" value="ECO:0007669"/>
    <property type="project" value="TreeGrafter"/>
</dbReference>
<dbReference type="PANTHER" id="PTHR12276">
    <property type="entry name" value="EPSIN/ENT-RELATED"/>
    <property type="match status" value="1"/>
</dbReference>
<dbReference type="Proteomes" id="UP001177140">
    <property type="component" value="Unassembled WGS sequence"/>
</dbReference>
<dbReference type="GO" id="GO:0005886">
    <property type="term" value="C:plasma membrane"/>
    <property type="evidence" value="ECO:0007669"/>
    <property type="project" value="TreeGrafter"/>
</dbReference>
<reference evidence="8" key="1">
    <citation type="submission" date="2022-03" db="EMBL/GenBank/DDBJ databases">
        <title>A functionally conserved STORR gene fusion in Papaver species that diverged 16.8 million years ago.</title>
        <authorList>
            <person name="Catania T."/>
        </authorList>
    </citation>
    <scope>NUCLEOTIDE SEQUENCE</scope>
    <source>
        <strain evidence="8">S-191538</strain>
    </source>
</reference>
<protein>
    <recommendedName>
        <fullName evidence="7">ENTH domain-containing protein</fullName>
    </recommendedName>
</protein>
<keyword evidence="4" id="KW-0333">Golgi apparatus</keyword>
<accession>A0AA41VA41</accession>
<dbReference type="GO" id="GO:0030276">
    <property type="term" value="F:clathrin binding"/>
    <property type="evidence" value="ECO:0007669"/>
    <property type="project" value="TreeGrafter"/>
</dbReference>
<keyword evidence="9" id="KW-1185">Reference proteome</keyword>
<dbReference type="PROSITE" id="PS50942">
    <property type="entry name" value="ENTH"/>
    <property type="match status" value="1"/>
</dbReference>
<dbReference type="AlphaFoldDB" id="A0AA41VA41"/>
<dbReference type="GO" id="GO:0005794">
    <property type="term" value="C:Golgi apparatus"/>
    <property type="evidence" value="ECO:0007669"/>
    <property type="project" value="UniProtKB-SubCell"/>
</dbReference>
<comment type="caution">
    <text evidence="8">The sequence shown here is derived from an EMBL/GenBank/DDBJ whole genome shotgun (WGS) entry which is preliminary data.</text>
</comment>
<feature type="region of interest" description="Disordered" evidence="6">
    <location>
        <begin position="176"/>
        <end position="305"/>
    </location>
</feature>
<evidence type="ECO:0000259" key="7">
    <source>
        <dbReference type="PROSITE" id="PS50942"/>
    </source>
</evidence>
<feature type="compositionally biased region" description="Low complexity" evidence="6">
    <location>
        <begin position="251"/>
        <end position="264"/>
    </location>
</feature>
<comment type="subcellular location">
    <subcellularLocation>
        <location evidence="1">Cytoplasmic vesicle</location>
        <location evidence="1">Clathrin-coated vesicle</location>
    </subcellularLocation>
    <subcellularLocation>
        <location evidence="2">Golgi apparatus</location>
    </subcellularLocation>
</comment>
<evidence type="ECO:0000256" key="4">
    <source>
        <dbReference type="ARBA" id="ARBA00023034"/>
    </source>
</evidence>
<evidence type="ECO:0000256" key="6">
    <source>
        <dbReference type="SAM" id="MobiDB-lite"/>
    </source>
</evidence>
<dbReference type="Gene3D" id="1.25.40.90">
    <property type="match status" value="1"/>
</dbReference>
<dbReference type="InterPro" id="IPR008942">
    <property type="entry name" value="ENTH_VHS"/>
</dbReference>
<feature type="compositionally biased region" description="Basic and acidic residues" evidence="6">
    <location>
        <begin position="195"/>
        <end position="223"/>
    </location>
</feature>
<dbReference type="GO" id="GO:0005768">
    <property type="term" value="C:endosome"/>
    <property type="evidence" value="ECO:0007669"/>
    <property type="project" value="TreeGrafter"/>
</dbReference>
<dbReference type="SMART" id="SM00273">
    <property type="entry name" value="ENTH"/>
    <property type="match status" value="1"/>
</dbReference>
<feature type="compositionally biased region" description="Polar residues" evidence="6">
    <location>
        <begin position="426"/>
        <end position="455"/>
    </location>
</feature>
<feature type="region of interest" description="Disordered" evidence="6">
    <location>
        <begin position="425"/>
        <end position="461"/>
    </location>
</feature>
<dbReference type="InterPro" id="IPR013809">
    <property type="entry name" value="ENTH"/>
</dbReference>
<sequence>MDFMKVLDQAVREIKREVNIKVLKVPEIEQKVLDATSDEPWGPHGTDLTEIAQATKKITECQMVMNVLWSRVSDRGGNWRYVYKALTVIEYLVANGSERALDDIIGHTFAISSLSDFEFVEPNGKDVGINVRKKVETLTALLHDNNKIQEVRNKAAANRDKYVGLSSSGMSYKSSSASYGGSSFQQSDRYGGFGNKRDGEMFKDSYSNRDRLGGEESVKSSRDKSRRGISGDGEGKNPKKGSIRHGRDKNALSSSSKSNQSDDNYGAVPSQSSATPNDAEDDFDDFDPRGTSTAGSAAAQPAPATVTEVDLFGDFMSDPIPTPADTVNRNSAADADLFEDADFVSAPSKLEAGPDFQTQANVDLFASAPSVPSSLASPVDFFAAPDPVPPTDNKPAKSEPMSSSSIDPFAAIPVNNFDGGDIFGDFTSNTNQQVPSQAANSSATDSILNSQSPSIESKLPKKNSFQVKSGIWADSLSRGLIDLNITAPTPSKTNLADIGIVGGLGDMSDENKGAQTSYYMGRAMGAGSGYGMTGSGYGTSSSGYGTSTGMGLDDDFFSTPSQNQSYGSFKK</sequence>
<evidence type="ECO:0000256" key="3">
    <source>
        <dbReference type="ARBA" id="ARBA00010130"/>
    </source>
</evidence>
<evidence type="ECO:0000256" key="1">
    <source>
        <dbReference type="ARBA" id="ARBA00004132"/>
    </source>
</evidence>
<feature type="region of interest" description="Disordered" evidence="6">
    <location>
        <begin position="384"/>
        <end position="405"/>
    </location>
</feature>
<organism evidence="8 9">
    <name type="scientific">Papaver nudicaule</name>
    <name type="common">Iceland poppy</name>
    <dbReference type="NCBI Taxonomy" id="74823"/>
    <lineage>
        <taxon>Eukaryota</taxon>
        <taxon>Viridiplantae</taxon>
        <taxon>Streptophyta</taxon>
        <taxon>Embryophyta</taxon>
        <taxon>Tracheophyta</taxon>
        <taxon>Spermatophyta</taxon>
        <taxon>Magnoliopsida</taxon>
        <taxon>Ranunculales</taxon>
        <taxon>Papaveraceae</taxon>
        <taxon>Papaveroideae</taxon>
        <taxon>Papaver</taxon>
    </lineage>
</organism>
<comment type="similarity">
    <text evidence="3">Belongs to the epsin family.</text>
</comment>
<dbReference type="EMBL" id="JAJJMA010099477">
    <property type="protein sequence ID" value="MCL7030273.1"/>
    <property type="molecule type" value="Genomic_DNA"/>
</dbReference>
<dbReference type="FunFam" id="1.25.40.90:FF:000006">
    <property type="entry name" value="Clathrin interactor 1"/>
    <property type="match status" value="1"/>
</dbReference>
<dbReference type="GO" id="GO:0030125">
    <property type="term" value="C:clathrin vesicle coat"/>
    <property type="evidence" value="ECO:0007669"/>
    <property type="project" value="TreeGrafter"/>
</dbReference>
<dbReference type="CDD" id="cd03571">
    <property type="entry name" value="ENTH"/>
    <property type="match status" value="1"/>
</dbReference>
<evidence type="ECO:0000256" key="2">
    <source>
        <dbReference type="ARBA" id="ARBA00004555"/>
    </source>
</evidence>
<evidence type="ECO:0000256" key="5">
    <source>
        <dbReference type="ARBA" id="ARBA00023329"/>
    </source>
</evidence>